<dbReference type="Proteomes" id="UP001301152">
    <property type="component" value="Unassembled WGS sequence"/>
</dbReference>
<dbReference type="InterPro" id="IPR029058">
    <property type="entry name" value="AB_hydrolase_fold"/>
</dbReference>
<evidence type="ECO:0000313" key="4">
    <source>
        <dbReference type="Proteomes" id="UP001301152"/>
    </source>
</evidence>
<feature type="signal peptide" evidence="1">
    <location>
        <begin position="1"/>
        <end position="24"/>
    </location>
</feature>
<dbReference type="Pfam" id="PF00561">
    <property type="entry name" value="Abhydrolase_1"/>
    <property type="match status" value="1"/>
</dbReference>
<comment type="caution">
    <text evidence="3">The sequence shown here is derived from an EMBL/GenBank/DDBJ whole genome shotgun (WGS) entry which is preliminary data.</text>
</comment>
<dbReference type="EMBL" id="JAPIUZ010000006">
    <property type="protein sequence ID" value="MCX2564450.1"/>
    <property type="molecule type" value="Genomic_DNA"/>
</dbReference>
<sequence length="313" mass="35163">MRKLSRAILKLGAYYLLLTFPVAAHTENISHQSQSAAFSSSHFTITDEGTTQKPDIIFIPGLSEGRDIWANEALRLSSDYHLHMLQINGFAGQKFPHNTSRFFLLPSVVKQLHNYITTRHMHPVLIGHSLGGLIALMLSQQYPQDVSKIIVVDTLPFYGNLYGPQATVENTKKIALATRDNIVHQNPEQAKQAQKQIAQMLALSPAGQQYVLINTQTSDPAIVAQALYEDAQTDLRPQILSNKVKTLVLYAYDPTLYGKTDQKTPAGDYMETIFKAGYKNMPDVTLVRIDNSRHLIMFDQPEAMHKAIEDFLR</sequence>
<evidence type="ECO:0000313" key="3">
    <source>
        <dbReference type="EMBL" id="MCX2564450.1"/>
    </source>
</evidence>
<gene>
    <name evidence="3" type="ORF">OQ497_10840</name>
</gene>
<dbReference type="RefSeq" id="WP_173560196.1">
    <property type="nucleotide sequence ID" value="NZ_JAERLA010000006.1"/>
</dbReference>
<evidence type="ECO:0000259" key="2">
    <source>
        <dbReference type="Pfam" id="PF00561"/>
    </source>
</evidence>
<dbReference type="PANTHER" id="PTHR43798">
    <property type="entry name" value="MONOACYLGLYCEROL LIPASE"/>
    <property type="match status" value="1"/>
</dbReference>
<accession>A0ABT3QGP1</accession>
<proteinExistence type="predicted"/>
<keyword evidence="3" id="KW-0378">Hydrolase</keyword>
<evidence type="ECO:0000256" key="1">
    <source>
        <dbReference type="SAM" id="SignalP"/>
    </source>
</evidence>
<keyword evidence="4" id="KW-1185">Reference proteome</keyword>
<organism evidence="3 4">
    <name type="scientific">Acetobacter thailandicus</name>
    <dbReference type="NCBI Taxonomy" id="1502842"/>
    <lineage>
        <taxon>Bacteria</taxon>
        <taxon>Pseudomonadati</taxon>
        <taxon>Pseudomonadota</taxon>
        <taxon>Alphaproteobacteria</taxon>
        <taxon>Acetobacterales</taxon>
        <taxon>Acetobacteraceae</taxon>
        <taxon>Acetobacter</taxon>
    </lineage>
</organism>
<keyword evidence="1" id="KW-0732">Signal</keyword>
<name>A0ABT3QGP1_9PROT</name>
<dbReference type="InterPro" id="IPR050266">
    <property type="entry name" value="AB_hydrolase_sf"/>
</dbReference>
<dbReference type="Gene3D" id="3.40.50.1820">
    <property type="entry name" value="alpha/beta hydrolase"/>
    <property type="match status" value="1"/>
</dbReference>
<dbReference type="SUPFAM" id="SSF53474">
    <property type="entry name" value="alpha/beta-Hydrolases"/>
    <property type="match status" value="1"/>
</dbReference>
<protein>
    <submittedName>
        <fullName evidence="3">Alpha/beta hydrolase</fullName>
    </submittedName>
</protein>
<dbReference type="GO" id="GO:0016787">
    <property type="term" value="F:hydrolase activity"/>
    <property type="evidence" value="ECO:0007669"/>
    <property type="project" value="UniProtKB-KW"/>
</dbReference>
<reference evidence="3 4" key="1">
    <citation type="submission" date="2022-11" db="EMBL/GenBank/DDBJ databases">
        <title>Genome sequencing of Acetobacter type strain.</title>
        <authorList>
            <person name="Heo J."/>
            <person name="Lee D."/>
            <person name="Han B.-H."/>
            <person name="Hong S.-B."/>
            <person name="Kwon S.-W."/>
        </authorList>
    </citation>
    <scope>NUCLEOTIDE SEQUENCE [LARGE SCALE GENOMIC DNA]</scope>
    <source>
        <strain evidence="3 4">KACC 21253</strain>
    </source>
</reference>
<feature type="chain" id="PRO_5045878893" evidence="1">
    <location>
        <begin position="25"/>
        <end position="313"/>
    </location>
</feature>
<dbReference type="PANTHER" id="PTHR43798:SF33">
    <property type="entry name" value="HYDROLASE, PUTATIVE (AFU_ORTHOLOGUE AFUA_2G14860)-RELATED"/>
    <property type="match status" value="1"/>
</dbReference>
<dbReference type="InterPro" id="IPR000073">
    <property type="entry name" value="AB_hydrolase_1"/>
</dbReference>
<feature type="domain" description="AB hydrolase-1" evidence="2">
    <location>
        <begin position="56"/>
        <end position="300"/>
    </location>
</feature>